<protein>
    <submittedName>
        <fullName evidence="1">Uncharacterized protein</fullName>
    </submittedName>
</protein>
<evidence type="ECO:0000313" key="1">
    <source>
        <dbReference type="EMBL" id="SVC55296.1"/>
    </source>
</evidence>
<dbReference type="AlphaFoldDB" id="A0A382N2J1"/>
<organism evidence="1">
    <name type="scientific">marine metagenome</name>
    <dbReference type="NCBI Taxonomy" id="408172"/>
    <lineage>
        <taxon>unclassified sequences</taxon>
        <taxon>metagenomes</taxon>
        <taxon>ecological metagenomes</taxon>
    </lineage>
</organism>
<proteinExistence type="predicted"/>
<dbReference type="EMBL" id="UINC01097522">
    <property type="protein sequence ID" value="SVC55296.1"/>
    <property type="molecule type" value="Genomic_DNA"/>
</dbReference>
<feature type="non-terminal residue" evidence="1">
    <location>
        <position position="132"/>
    </location>
</feature>
<sequence length="132" mass="15374">MKKDVSYSARFGKFSENALYQSIDPQLQVSIRDTGFRHGLSYQELRQITEIAIDLDMWGEPSLIEQVRQLERELSSNGSYDHKKTIIDILRDHWISLKQQETRYGTPNKRLNNRPESRKVIASDGDQNVFGM</sequence>
<name>A0A382N2J1_9ZZZZ</name>
<gene>
    <name evidence="1" type="ORF">METZ01_LOCUS308150</name>
</gene>
<reference evidence="1" key="1">
    <citation type="submission" date="2018-05" db="EMBL/GenBank/DDBJ databases">
        <authorList>
            <person name="Lanie J.A."/>
            <person name="Ng W.-L."/>
            <person name="Kazmierczak K.M."/>
            <person name="Andrzejewski T.M."/>
            <person name="Davidsen T.M."/>
            <person name="Wayne K.J."/>
            <person name="Tettelin H."/>
            <person name="Glass J.I."/>
            <person name="Rusch D."/>
            <person name="Podicherti R."/>
            <person name="Tsui H.-C.T."/>
            <person name="Winkler M.E."/>
        </authorList>
    </citation>
    <scope>NUCLEOTIDE SEQUENCE</scope>
</reference>
<accession>A0A382N2J1</accession>